<dbReference type="Proteomes" id="UP000645390">
    <property type="component" value="Unassembled WGS sequence"/>
</dbReference>
<protein>
    <submittedName>
        <fullName evidence="2">Uncharacterized protein</fullName>
    </submittedName>
</protein>
<name>A0ABQ2BIS2_9SPHI</name>
<dbReference type="RefSeq" id="WP_188412997.1">
    <property type="nucleotide sequence ID" value="NZ_BMDJ01000004.1"/>
</dbReference>
<feature type="region of interest" description="Disordered" evidence="1">
    <location>
        <begin position="1"/>
        <end position="20"/>
    </location>
</feature>
<keyword evidence="3" id="KW-1185">Reference proteome</keyword>
<reference evidence="3" key="1">
    <citation type="journal article" date="2019" name="Int. J. Syst. Evol. Microbiol.">
        <title>The Global Catalogue of Microorganisms (GCM) 10K type strain sequencing project: providing services to taxonomists for standard genome sequencing and annotation.</title>
        <authorList>
            <consortium name="The Broad Institute Genomics Platform"/>
            <consortium name="The Broad Institute Genome Sequencing Center for Infectious Disease"/>
            <person name="Wu L."/>
            <person name="Ma J."/>
        </authorList>
    </citation>
    <scope>NUCLEOTIDE SEQUENCE [LARGE SCALE GENOMIC DNA]</scope>
    <source>
        <strain evidence="3">CCM 8939</strain>
    </source>
</reference>
<sequence length="150" mass="17615">MRQEPVYAQSTKPQPDEKYKPLSSYSGDTSLYIIENFVTNQAFYKQKPLNVLLRTLEVPVKYFVYGSDTDDMLNSKTVSIGAYNFSEIEKKTKKKMEPSILVIYWNKPLSIDRITKLVRKNSRKWEGEVSELFGEQVIDHIDYVHYNFNK</sequence>
<comment type="caution">
    <text evidence="2">The sequence shown here is derived from an EMBL/GenBank/DDBJ whole genome shotgun (WGS) entry which is preliminary data.</text>
</comment>
<proteinExistence type="predicted"/>
<dbReference type="EMBL" id="BMDJ01000004">
    <property type="protein sequence ID" value="GGI25209.1"/>
    <property type="molecule type" value="Genomic_DNA"/>
</dbReference>
<organism evidence="2 3">
    <name type="scientific">Pedobacter mendelii</name>
    <dbReference type="NCBI Taxonomy" id="1908240"/>
    <lineage>
        <taxon>Bacteria</taxon>
        <taxon>Pseudomonadati</taxon>
        <taxon>Bacteroidota</taxon>
        <taxon>Sphingobacteriia</taxon>
        <taxon>Sphingobacteriales</taxon>
        <taxon>Sphingobacteriaceae</taxon>
        <taxon>Pedobacter</taxon>
    </lineage>
</organism>
<evidence type="ECO:0000313" key="3">
    <source>
        <dbReference type="Proteomes" id="UP000645390"/>
    </source>
</evidence>
<accession>A0ABQ2BIS2</accession>
<evidence type="ECO:0000256" key="1">
    <source>
        <dbReference type="SAM" id="MobiDB-lite"/>
    </source>
</evidence>
<gene>
    <name evidence="2" type="ORF">GCM10008119_16510</name>
</gene>
<evidence type="ECO:0000313" key="2">
    <source>
        <dbReference type="EMBL" id="GGI25209.1"/>
    </source>
</evidence>